<dbReference type="PANTHER" id="PTHR43767:SF10">
    <property type="entry name" value="SURFACTIN SYNTHASE SUBUNIT 1"/>
    <property type="match status" value="1"/>
</dbReference>
<dbReference type="Pfam" id="PF13193">
    <property type="entry name" value="AMP-binding_C"/>
    <property type="match status" value="1"/>
</dbReference>
<dbReference type="AlphaFoldDB" id="A0A3A8ART4"/>
<organism evidence="2 3">
    <name type="scientific">Oceaniradius stylonematis</name>
    <dbReference type="NCBI Taxonomy" id="2184161"/>
    <lineage>
        <taxon>Bacteria</taxon>
        <taxon>Pseudomonadati</taxon>
        <taxon>Pseudomonadota</taxon>
        <taxon>Alphaproteobacteria</taxon>
        <taxon>Hyphomicrobiales</taxon>
        <taxon>Ahrensiaceae</taxon>
        <taxon>Oceaniradius</taxon>
    </lineage>
</organism>
<reference evidence="2 3" key="1">
    <citation type="journal article" date="2018" name="Int. J. Syst. Bacteriol.">
        <title>Oceaniradius stylonemae gen. nov., sp. nov., isolated from a red alga, Stylonema cornu-cervi.</title>
        <authorList>
            <person name="Jeong S."/>
        </authorList>
    </citation>
    <scope>NUCLEOTIDE SEQUENCE [LARGE SCALE GENOMIC DNA]</scope>
    <source>
        <strain evidence="2 3">StC1</strain>
    </source>
</reference>
<sequence length="620" mass="65848">MNQQPLDLRGPLTGLLDRAAQSADANKPFMVVDGKPLTYGAFTDRVARLIALFGAKGLSRGDRAGIVTDDAAMAAALIVAALRAGVAIVNFNPAMTPPERANALAATDLAHLFIDRLMFDAGPLPAGLAHTVIEPDTGAGGLIGKLLMRGAKSAGPSGLAGELAAIEPAPMPAPVPADAIGLMLFTSGTTSAPKVVQLSHANLAAQLATFFKVYDYDADSRILNPLPMHFTDGILHGPLIAFMTGATLYRPQRFNVQELGTLLDSVYRDRITHFNLVPAMLSLMDRLGEAYRDALATPDFRYIRSSGDRLPEALWRSVQDRFGVKIINTYGLSETVCEALYCGPSDDTFRIGTIGKPVDCEIRLVGEDGKPAAPGEAGELMICGTNIMAGYLNRPDLTSDAIDGGGWFRTGDLATIDADGFVTITGRKKALIISGGANIQPQEIVDAMLTHEAVAEAHALGMPDPVWGERVVCAIVPRPGHEAPDQDALTAHARGLLSPNKVPRAFKVIEALPRNPAGKVLVDRLQASFGTDGATEGEAQSGSLEDRVMALAAQVFVCEPADLRLTSEPRSTFGWDSFAHLTLISEVERAFSVTLSARDVLRVTTLGHLVEILEQHRAGG</sequence>
<protein>
    <recommendedName>
        <fullName evidence="1">Carrier domain-containing protein</fullName>
    </recommendedName>
</protein>
<dbReference type="PANTHER" id="PTHR43767">
    <property type="entry name" value="LONG-CHAIN-FATTY-ACID--COA LIGASE"/>
    <property type="match status" value="1"/>
</dbReference>
<dbReference type="InterPro" id="IPR050237">
    <property type="entry name" value="ATP-dep_AMP-bd_enzyme"/>
</dbReference>
<evidence type="ECO:0000259" key="1">
    <source>
        <dbReference type="PROSITE" id="PS50075"/>
    </source>
</evidence>
<comment type="caution">
    <text evidence="2">The sequence shown here is derived from an EMBL/GenBank/DDBJ whole genome shotgun (WGS) entry which is preliminary data.</text>
</comment>
<dbReference type="InterPro" id="IPR000873">
    <property type="entry name" value="AMP-dep_synth/lig_dom"/>
</dbReference>
<dbReference type="CDD" id="cd04433">
    <property type="entry name" value="AFD_class_I"/>
    <property type="match status" value="1"/>
</dbReference>
<keyword evidence="3" id="KW-1185">Reference proteome</keyword>
<evidence type="ECO:0000313" key="3">
    <source>
        <dbReference type="Proteomes" id="UP000246132"/>
    </source>
</evidence>
<dbReference type="InterPro" id="IPR020845">
    <property type="entry name" value="AMP-binding_CS"/>
</dbReference>
<dbReference type="InterPro" id="IPR036736">
    <property type="entry name" value="ACP-like_sf"/>
</dbReference>
<dbReference type="EMBL" id="QFWV02000002">
    <property type="protein sequence ID" value="RKF08231.1"/>
    <property type="molecule type" value="Genomic_DNA"/>
</dbReference>
<accession>A0A3A8ART4</accession>
<dbReference type="InterPro" id="IPR045851">
    <property type="entry name" value="AMP-bd_C_sf"/>
</dbReference>
<evidence type="ECO:0000313" key="2">
    <source>
        <dbReference type="EMBL" id="RKF08231.1"/>
    </source>
</evidence>
<dbReference type="InterPro" id="IPR025110">
    <property type="entry name" value="AMP-bd_C"/>
</dbReference>
<proteinExistence type="predicted"/>
<name>A0A3A8ART4_9HYPH</name>
<dbReference type="Gene3D" id="3.30.300.30">
    <property type="match status" value="1"/>
</dbReference>
<dbReference type="Proteomes" id="UP000246132">
    <property type="component" value="Unassembled WGS sequence"/>
</dbReference>
<dbReference type="GO" id="GO:0016877">
    <property type="term" value="F:ligase activity, forming carbon-sulfur bonds"/>
    <property type="evidence" value="ECO:0007669"/>
    <property type="project" value="UniProtKB-ARBA"/>
</dbReference>
<dbReference type="PROSITE" id="PS00455">
    <property type="entry name" value="AMP_BINDING"/>
    <property type="match status" value="1"/>
</dbReference>
<dbReference type="OrthoDB" id="9803968at2"/>
<dbReference type="SUPFAM" id="SSF56801">
    <property type="entry name" value="Acetyl-CoA synthetase-like"/>
    <property type="match status" value="1"/>
</dbReference>
<dbReference type="InterPro" id="IPR042099">
    <property type="entry name" value="ANL_N_sf"/>
</dbReference>
<dbReference type="SUPFAM" id="SSF47336">
    <property type="entry name" value="ACP-like"/>
    <property type="match status" value="1"/>
</dbReference>
<dbReference type="RefSeq" id="WP_109767082.1">
    <property type="nucleotide sequence ID" value="NZ_QFWV02000002.1"/>
</dbReference>
<dbReference type="Gene3D" id="3.40.50.12780">
    <property type="entry name" value="N-terminal domain of ligase-like"/>
    <property type="match status" value="1"/>
</dbReference>
<dbReference type="Pfam" id="PF00501">
    <property type="entry name" value="AMP-binding"/>
    <property type="match status" value="1"/>
</dbReference>
<dbReference type="InterPro" id="IPR009081">
    <property type="entry name" value="PP-bd_ACP"/>
</dbReference>
<dbReference type="Pfam" id="PF00550">
    <property type="entry name" value="PP-binding"/>
    <property type="match status" value="1"/>
</dbReference>
<dbReference type="Gene3D" id="1.10.1200.10">
    <property type="entry name" value="ACP-like"/>
    <property type="match status" value="1"/>
</dbReference>
<gene>
    <name evidence="2" type="ORF">DEM25_002740</name>
</gene>
<dbReference type="PROSITE" id="PS50075">
    <property type="entry name" value="CARRIER"/>
    <property type="match status" value="1"/>
</dbReference>
<feature type="domain" description="Carrier" evidence="1">
    <location>
        <begin position="539"/>
        <end position="617"/>
    </location>
</feature>